<sequence>MSGNENDWMGTFRSVEEQRTTLQTDRPHPARMYDYYLGR</sequence>
<keyword evidence="1" id="KW-0808">Transferase</keyword>
<protein>
    <submittedName>
        <fullName evidence="1">S-adenosyl methyltransferase</fullName>
    </submittedName>
</protein>
<comment type="caution">
    <text evidence="1">The sequence shown here is derived from an EMBL/GenBank/DDBJ whole genome shotgun (WGS) entry which is preliminary data.</text>
</comment>
<dbReference type="GO" id="GO:0008168">
    <property type="term" value="F:methyltransferase activity"/>
    <property type="evidence" value="ECO:0007669"/>
    <property type="project" value="UniProtKB-KW"/>
</dbReference>
<evidence type="ECO:0000313" key="2">
    <source>
        <dbReference type="Proteomes" id="UP000317940"/>
    </source>
</evidence>
<gene>
    <name evidence="1" type="ORF">FHX73_13434</name>
</gene>
<dbReference type="RefSeq" id="WP_145909591.1">
    <property type="nucleotide sequence ID" value="NZ_BAAAMZ010000001.1"/>
</dbReference>
<accession>A0A561TTF9</accession>
<dbReference type="Proteomes" id="UP000317940">
    <property type="component" value="Unassembled WGS sequence"/>
</dbReference>
<dbReference type="GO" id="GO:0032259">
    <property type="term" value="P:methylation"/>
    <property type="evidence" value="ECO:0007669"/>
    <property type="project" value="UniProtKB-KW"/>
</dbReference>
<name>A0A561TTF9_9ACTN</name>
<dbReference type="EMBL" id="VIWT01000003">
    <property type="protein sequence ID" value="TWF90390.1"/>
    <property type="molecule type" value="Genomic_DNA"/>
</dbReference>
<dbReference type="AlphaFoldDB" id="A0A561TTF9"/>
<keyword evidence="2" id="KW-1185">Reference proteome</keyword>
<evidence type="ECO:0000313" key="1">
    <source>
        <dbReference type="EMBL" id="TWF90390.1"/>
    </source>
</evidence>
<reference evidence="1 2" key="1">
    <citation type="submission" date="2019-06" db="EMBL/GenBank/DDBJ databases">
        <title>Sequencing the genomes of 1000 actinobacteria strains.</title>
        <authorList>
            <person name="Klenk H.-P."/>
        </authorList>
    </citation>
    <scope>NUCLEOTIDE SEQUENCE [LARGE SCALE GENOMIC DNA]</scope>
    <source>
        <strain evidence="1 2">DSM 44826</strain>
    </source>
</reference>
<proteinExistence type="predicted"/>
<organism evidence="1 2">
    <name type="scientific">Kitasatospora viridis</name>
    <dbReference type="NCBI Taxonomy" id="281105"/>
    <lineage>
        <taxon>Bacteria</taxon>
        <taxon>Bacillati</taxon>
        <taxon>Actinomycetota</taxon>
        <taxon>Actinomycetes</taxon>
        <taxon>Kitasatosporales</taxon>
        <taxon>Streptomycetaceae</taxon>
        <taxon>Kitasatospora</taxon>
    </lineage>
</organism>
<keyword evidence="1" id="KW-0489">Methyltransferase</keyword>